<reference evidence="2" key="1">
    <citation type="submission" date="2023-03" db="EMBL/GenBank/DDBJ databases">
        <title>Draft assemblies of triclosan tolerant bacteria isolated from returned activated sludge.</title>
        <authorList>
            <person name="Van Hamelsveld S."/>
        </authorList>
    </citation>
    <scope>NUCLEOTIDE SEQUENCE</scope>
    <source>
        <strain evidence="2">GW210012_S60</strain>
    </source>
</reference>
<accession>A0AAW6PUW7</accession>
<evidence type="ECO:0000256" key="1">
    <source>
        <dbReference type="SAM" id="SignalP"/>
    </source>
</evidence>
<dbReference type="RefSeq" id="WP_049273538.1">
    <property type="nucleotide sequence ID" value="NZ_BQII01000015.1"/>
</dbReference>
<evidence type="ECO:0000313" key="2">
    <source>
        <dbReference type="EMBL" id="MDF3873173.1"/>
    </source>
</evidence>
<comment type="caution">
    <text evidence="2">The sequence shown here is derived from an EMBL/GenBank/DDBJ whole genome shotgun (WGS) entry which is preliminary data.</text>
</comment>
<feature type="chain" id="PRO_5043902480" evidence="1">
    <location>
        <begin position="22"/>
        <end position="104"/>
    </location>
</feature>
<evidence type="ECO:0000313" key="3">
    <source>
        <dbReference type="Proteomes" id="UP001217741"/>
    </source>
</evidence>
<organism evidence="2 3">
    <name type="scientific">Pseudomonas putida</name>
    <name type="common">Arthrobacter siderocapsulatus</name>
    <dbReference type="NCBI Taxonomy" id="303"/>
    <lineage>
        <taxon>Bacteria</taxon>
        <taxon>Pseudomonadati</taxon>
        <taxon>Pseudomonadota</taxon>
        <taxon>Gammaproteobacteria</taxon>
        <taxon>Pseudomonadales</taxon>
        <taxon>Pseudomonadaceae</taxon>
        <taxon>Pseudomonas</taxon>
    </lineage>
</organism>
<protein>
    <submittedName>
        <fullName evidence="2">DUF2388 domain-containing protein</fullName>
    </submittedName>
</protein>
<gene>
    <name evidence="2" type="ORF">P3W50_22280</name>
</gene>
<sequence>MRYIFSLSICCFLVFSSPAMAINDFWAETLISSTSTATTYLTSRDKKLIAATRDDASSFVASDGNIKGVYLEAAMDKFRQSHPDIAVSDMALAQFILAYEQDYP</sequence>
<feature type="signal peptide" evidence="1">
    <location>
        <begin position="1"/>
        <end position="21"/>
    </location>
</feature>
<dbReference type="NCBIfam" id="TIGR02448">
    <property type="entry name" value="conserverd hypothetical protein"/>
    <property type="match status" value="1"/>
</dbReference>
<keyword evidence="1" id="KW-0732">Signal</keyword>
<dbReference type="InterPro" id="IPR012661">
    <property type="entry name" value="CHP02448"/>
</dbReference>
<dbReference type="EMBL" id="JARJLO010000335">
    <property type="protein sequence ID" value="MDF3873173.1"/>
    <property type="molecule type" value="Genomic_DNA"/>
</dbReference>
<name>A0AAW6PUW7_PSEPU</name>
<dbReference type="Pfam" id="PF09498">
    <property type="entry name" value="DUF2388"/>
    <property type="match status" value="1"/>
</dbReference>
<dbReference type="AlphaFoldDB" id="A0AAW6PUW7"/>
<dbReference type="Proteomes" id="UP001217741">
    <property type="component" value="Unassembled WGS sequence"/>
</dbReference>
<proteinExistence type="predicted"/>